<evidence type="ECO:0000313" key="7">
    <source>
        <dbReference type="Proteomes" id="UP000318943"/>
    </source>
</evidence>
<evidence type="ECO:0000313" key="5">
    <source>
        <dbReference type="EMBL" id="TSP13226.1"/>
    </source>
</evidence>
<evidence type="ECO:0000256" key="3">
    <source>
        <dbReference type="SAM" id="SignalP"/>
    </source>
</evidence>
<feature type="signal peptide" evidence="3">
    <location>
        <begin position="1"/>
        <end position="25"/>
    </location>
</feature>
<gene>
    <name evidence="5" type="ORF">FGG12_10050</name>
    <name evidence="6" type="ORF">M5D45_03995</name>
</gene>
<reference evidence="6" key="2">
    <citation type="journal article" date="2022" name="Microbiol. Resour. Announc.">
        <title>Genome Sequence of Cupriavidus campinensis Strain G5, a Member of a Bacterial Consortium Capable of Polyethylene Degradation.</title>
        <authorList>
            <person name="Schneider B."/>
            <person name="Pfeiffer F."/>
            <person name="Dyall-Smith M."/>
            <person name="Kunte H.J."/>
        </authorList>
    </citation>
    <scope>NUCLEOTIDE SEQUENCE</scope>
    <source>
        <strain evidence="6">G5</strain>
    </source>
</reference>
<evidence type="ECO:0000256" key="1">
    <source>
        <dbReference type="ARBA" id="ARBA00004370"/>
    </source>
</evidence>
<dbReference type="Proteomes" id="UP001056132">
    <property type="component" value="Chromosome 1"/>
</dbReference>
<feature type="domain" description="Glycine zipper 2TM" evidence="4">
    <location>
        <begin position="80"/>
        <end position="121"/>
    </location>
</feature>
<dbReference type="InterPro" id="IPR008816">
    <property type="entry name" value="Gly_zipper_2TM_dom"/>
</dbReference>
<evidence type="ECO:0000313" key="8">
    <source>
        <dbReference type="Proteomes" id="UP001056132"/>
    </source>
</evidence>
<dbReference type="PANTHER" id="PTHR35603">
    <property type="match status" value="1"/>
</dbReference>
<keyword evidence="7" id="KW-1185">Reference proteome</keyword>
<sequence>MQQHRSKSWLALGALACAATLAGCAQPGYNGYGNYNNAPPNTGYQDPNQTTYQAPAGSVFTGRVESIEPISSTQGSSGLLGTVIGGAAGGLLGHQIGGGRGQTVATIGGAVAGAVAGNQIEKRAGSNTQTVYRVNVRLDDGRMATVTQSNIGNLRVGDRARVANDMATPY</sequence>
<keyword evidence="3" id="KW-0732">Signal</keyword>
<dbReference type="Pfam" id="PF05433">
    <property type="entry name" value="Rick_17kDa_Anti"/>
    <property type="match status" value="1"/>
</dbReference>
<organism evidence="6 8">
    <name type="scientific">Cupriavidus campinensis</name>
    <dbReference type="NCBI Taxonomy" id="151783"/>
    <lineage>
        <taxon>Bacteria</taxon>
        <taxon>Pseudomonadati</taxon>
        <taxon>Pseudomonadota</taxon>
        <taxon>Betaproteobacteria</taxon>
        <taxon>Burkholderiales</taxon>
        <taxon>Burkholderiaceae</taxon>
        <taxon>Cupriavidus</taxon>
    </lineage>
</organism>
<dbReference type="GO" id="GO:0019867">
    <property type="term" value="C:outer membrane"/>
    <property type="evidence" value="ECO:0007669"/>
    <property type="project" value="InterPro"/>
</dbReference>
<dbReference type="RefSeq" id="WP_144197510.1">
    <property type="nucleotide sequence ID" value="NZ_CAJPVH010000003.1"/>
</dbReference>
<feature type="chain" id="PRO_5042229033" evidence="3">
    <location>
        <begin position="26"/>
        <end position="170"/>
    </location>
</feature>
<dbReference type="InterPro" id="IPR051407">
    <property type="entry name" value="Bact_OM_lipoprot/Surf_antigen"/>
</dbReference>
<keyword evidence="2" id="KW-0472">Membrane</keyword>
<comment type="subcellular location">
    <subcellularLocation>
        <location evidence="1">Membrane</location>
    </subcellularLocation>
</comment>
<protein>
    <submittedName>
        <fullName evidence="6">Glycine zipper 2TM domain-containing protein</fullName>
    </submittedName>
</protein>
<dbReference type="PANTHER" id="PTHR35603:SF2">
    <property type="entry name" value="OUTER MEMBRANE LIPOPROTEIN"/>
    <property type="match status" value="1"/>
</dbReference>
<dbReference type="KEGG" id="ccam:M5D45_03995"/>
<name>A0AAE9L346_9BURK</name>
<dbReference type="EMBL" id="CP097330">
    <property type="protein sequence ID" value="URF05009.1"/>
    <property type="molecule type" value="Genomic_DNA"/>
</dbReference>
<accession>A0AAE9L346</accession>
<reference evidence="5 7" key="1">
    <citation type="submission" date="2019-05" db="EMBL/GenBank/DDBJ databases">
        <title>Whole genome sequence analysis of Cupriavidus campinensis S14E4C strain.</title>
        <authorList>
            <person name="Abbaszade G."/>
            <person name="Szabo A."/>
            <person name="Toumi M."/>
            <person name="Toth E."/>
        </authorList>
    </citation>
    <scope>NUCLEOTIDE SEQUENCE [LARGE SCALE GENOMIC DNA]</scope>
    <source>
        <strain evidence="5 7">S14E4C</strain>
    </source>
</reference>
<proteinExistence type="predicted"/>
<dbReference type="Proteomes" id="UP000318943">
    <property type="component" value="Unassembled WGS sequence"/>
</dbReference>
<dbReference type="EMBL" id="VCIZ01000004">
    <property type="protein sequence ID" value="TSP13226.1"/>
    <property type="molecule type" value="Genomic_DNA"/>
</dbReference>
<evidence type="ECO:0000313" key="6">
    <source>
        <dbReference type="EMBL" id="URF05009.1"/>
    </source>
</evidence>
<dbReference type="PROSITE" id="PS51257">
    <property type="entry name" value="PROKAR_LIPOPROTEIN"/>
    <property type="match status" value="1"/>
</dbReference>
<dbReference type="AlphaFoldDB" id="A0AAE9L346"/>
<evidence type="ECO:0000256" key="2">
    <source>
        <dbReference type="ARBA" id="ARBA00023136"/>
    </source>
</evidence>
<reference evidence="6" key="3">
    <citation type="submission" date="2022-05" db="EMBL/GenBank/DDBJ databases">
        <authorList>
            <person name="Kunte H.-J."/>
        </authorList>
    </citation>
    <scope>NUCLEOTIDE SEQUENCE</scope>
    <source>
        <strain evidence="6">G5</strain>
    </source>
</reference>
<evidence type="ECO:0000259" key="4">
    <source>
        <dbReference type="Pfam" id="PF05433"/>
    </source>
</evidence>